<dbReference type="GO" id="GO:0006094">
    <property type="term" value="P:gluconeogenesis"/>
    <property type="evidence" value="ECO:0007669"/>
    <property type="project" value="TreeGrafter"/>
</dbReference>
<evidence type="ECO:0000256" key="5">
    <source>
        <dbReference type="ARBA" id="ARBA00022777"/>
    </source>
</evidence>
<evidence type="ECO:0000313" key="9">
    <source>
        <dbReference type="Proteomes" id="UP000230837"/>
    </source>
</evidence>
<keyword evidence="3 7" id="KW-0808">Transferase</keyword>
<accession>A0A2M7IP94</accession>
<keyword evidence="4" id="KW-0547">Nucleotide-binding</keyword>
<dbReference type="PANTHER" id="PTHR11406">
    <property type="entry name" value="PHOSPHOGLYCERATE KINASE"/>
    <property type="match status" value="1"/>
</dbReference>
<protein>
    <recommendedName>
        <fullName evidence="2 7">Phosphoglycerate kinase</fullName>
        <ecNumber evidence="2 7">2.7.2.3</ecNumber>
    </recommendedName>
</protein>
<reference evidence="9" key="1">
    <citation type="submission" date="2017-09" db="EMBL/GenBank/DDBJ databases">
        <title>Depth-based differentiation of microbial function through sediment-hosted aquifers and enrichment of novel symbionts in the deep terrestrial subsurface.</title>
        <authorList>
            <person name="Probst A.J."/>
            <person name="Ladd B."/>
            <person name="Jarett J.K."/>
            <person name="Geller-Mcgrath D.E."/>
            <person name="Sieber C.M.K."/>
            <person name="Emerson J.B."/>
            <person name="Anantharaman K."/>
            <person name="Thomas B.C."/>
            <person name="Malmstrom R."/>
            <person name="Stieglmeier M."/>
            <person name="Klingl A."/>
            <person name="Woyke T."/>
            <person name="Ryan C.M."/>
            <person name="Banfield J.F."/>
        </authorList>
    </citation>
    <scope>NUCLEOTIDE SEQUENCE [LARGE SCALE GENOMIC DNA]</scope>
</reference>
<dbReference type="InterPro" id="IPR015824">
    <property type="entry name" value="Phosphoglycerate_kinase_N"/>
</dbReference>
<evidence type="ECO:0000256" key="6">
    <source>
        <dbReference type="ARBA" id="ARBA00022840"/>
    </source>
</evidence>
<dbReference type="EC" id="2.7.2.3" evidence="2 7"/>
<dbReference type="GO" id="GO:0004618">
    <property type="term" value="F:phosphoglycerate kinase activity"/>
    <property type="evidence" value="ECO:0007669"/>
    <property type="project" value="UniProtKB-EC"/>
</dbReference>
<evidence type="ECO:0000256" key="3">
    <source>
        <dbReference type="ARBA" id="ARBA00022679"/>
    </source>
</evidence>
<evidence type="ECO:0000256" key="2">
    <source>
        <dbReference type="ARBA" id="ARBA00013061"/>
    </source>
</evidence>
<dbReference type="InterPro" id="IPR036043">
    <property type="entry name" value="Phosphoglycerate_kinase_sf"/>
</dbReference>
<dbReference type="Gene3D" id="3.40.50.1260">
    <property type="entry name" value="Phosphoglycerate kinase, N-terminal domain"/>
    <property type="match status" value="1"/>
</dbReference>
<feature type="non-terminal residue" evidence="8">
    <location>
        <position position="186"/>
    </location>
</feature>
<dbReference type="GO" id="GO:0005524">
    <property type="term" value="F:ATP binding"/>
    <property type="evidence" value="ECO:0007669"/>
    <property type="project" value="UniProtKB-KW"/>
</dbReference>
<organism evidence="8 9">
    <name type="scientific">Candidatus Kaiserbacteria bacterium CG_4_8_14_3_um_filter_38_9</name>
    <dbReference type="NCBI Taxonomy" id="1974599"/>
    <lineage>
        <taxon>Bacteria</taxon>
        <taxon>Candidatus Kaiseribacteriota</taxon>
    </lineage>
</organism>
<evidence type="ECO:0000256" key="4">
    <source>
        <dbReference type="ARBA" id="ARBA00022741"/>
    </source>
</evidence>
<dbReference type="PRINTS" id="PR00477">
    <property type="entry name" value="PHGLYCKINASE"/>
</dbReference>
<dbReference type="EMBL" id="PFHR01000069">
    <property type="protein sequence ID" value="PIW97153.1"/>
    <property type="molecule type" value="Genomic_DNA"/>
</dbReference>
<sequence>MRCITEVDDLENKFVIVRSSGNVPIIDGQVTNIYRLKRSLATLSFLSKQGAKVIVIAHIGRELSDTLLPVFEAFNKLIPMHWGGLIGSPEFKSARASLQSGEIILAENLRQDPREVKNDKNFAQELADLADIYVNDAFDNIHRQHTSMVTLPTLLPSFAGINLMAEITELEKARQPIAPSFFILGG</sequence>
<dbReference type="SUPFAM" id="SSF53748">
    <property type="entry name" value="Phosphoglycerate kinase"/>
    <property type="match status" value="1"/>
</dbReference>
<dbReference type="Pfam" id="PF00162">
    <property type="entry name" value="PGK"/>
    <property type="match status" value="1"/>
</dbReference>
<dbReference type="GO" id="GO:0006096">
    <property type="term" value="P:glycolytic process"/>
    <property type="evidence" value="ECO:0007669"/>
    <property type="project" value="InterPro"/>
</dbReference>
<dbReference type="AlphaFoldDB" id="A0A2M7IP94"/>
<gene>
    <name evidence="8" type="primary">pgk</name>
    <name evidence="8" type="ORF">COZ82_01150</name>
</gene>
<evidence type="ECO:0000256" key="1">
    <source>
        <dbReference type="ARBA" id="ARBA00000642"/>
    </source>
</evidence>
<comment type="catalytic activity">
    <reaction evidence="1 7">
        <text>(2R)-3-phosphoglycerate + ATP = (2R)-3-phospho-glyceroyl phosphate + ADP</text>
        <dbReference type="Rhea" id="RHEA:14801"/>
        <dbReference type="ChEBI" id="CHEBI:30616"/>
        <dbReference type="ChEBI" id="CHEBI:57604"/>
        <dbReference type="ChEBI" id="CHEBI:58272"/>
        <dbReference type="ChEBI" id="CHEBI:456216"/>
        <dbReference type="EC" id="2.7.2.3"/>
    </reaction>
</comment>
<dbReference type="PANTHER" id="PTHR11406:SF23">
    <property type="entry name" value="PHOSPHOGLYCERATE KINASE 1, CHLOROPLASTIC-RELATED"/>
    <property type="match status" value="1"/>
</dbReference>
<dbReference type="Proteomes" id="UP000230837">
    <property type="component" value="Unassembled WGS sequence"/>
</dbReference>
<keyword evidence="6" id="KW-0067">ATP-binding</keyword>
<name>A0A2M7IP94_9BACT</name>
<proteinExistence type="inferred from homology"/>
<comment type="caution">
    <text evidence="8">The sequence shown here is derived from an EMBL/GenBank/DDBJ whole genome shotgun (WGS) entry which is preliminary data.</text>
</comment>
<comment type="similarity">
    <text evidence="7">Belongs to the phosphoglycerate kinase family.</text>
</comment>
<dbReference type="GO" id="GO:0005829">
    <property type="term" value="C:cytosol"/>
    <property type="evidence" value="ECO:0007669"/>
    <property type="project" value="TreeGrafter"/>
</dbReference>
<dbReference type="InterPro" id="IPR001576">
    <property type="entry name" value="Phosphoglycerate_kinase"/>
</dbReference>
<evidence type="ECO:0000313" key="8">
    <source>
        <dbReference type="EMBL" id="PIW97153.1"/>
    </source>
</evidence>
<evidence type="ECO:0000256" key="7">
    <source>
        <dbReference type="RuleBase" id="RU000532"/>
    </source>
</evidence>
<dbReference type="GO" id="GO:0043531">
    <property type="term" value="F:ADP binding"/>
    <property type="evidence" value="ECO:0007669"/>
    <property type="project" value="TreeGrafter"/>
</dbReference>
<keyword evidence="5 7" id="KW-0418">Kinase</keyword>